<proteinExistence type="predicted"/>
<feature type="compositionally biased region" description="Pro residues" evidence="1">
    <location>
        <begin position="47"/>
        <end position="57"/>
    </location>
</feature>
<gene>
    <name evidence="2" type="primary">ORF68282</name>
</gene>
<protein>
    <submittedName>
        <fullName evidence="2">Uncharacterized protein</fullName>
    </submittedName>
</protein>
<organism evidence="2">
    <name type="scientific">Arion vulgaris</name>
    <dbReference type="NCBI Taxonomy" id="1028688"/>
    <lineage>
        <taxon>Eukaryota</taxon>
        <taxon>Metazoa</taxon>
        <taxon>Spiralia</taxon>
        <taxon>Lophotrochozoa</taxon>
        <taxon>Mollusca</taxon>
        <taxon>Gastropoda</taxon>
        <taxon>Heterobranchia</taxon>
        <taxon>Euthyneura</taxon>
        <taxon>Panpulmonata</taxon>
        <taxon>Eupulmonata</taxon>
        <taxon>Stylommatophora</taxon>
        <taxon>Helicina</taxon>
        <taxon>Arionoidea</taxon>
        <taxon>Arionidae</taxon>
        <taxon>Arion</taxon>
    </lineage>
</organism>
<accession>A0A0B6ZMJ6</accession>
<sequence>METPCYSSKEPRDGQNDVSTQDKNQDSDGVEPRPTHVIKDVLHYRVPPSPPVYPPPCRASGPAARTLCKD</sequence>
<evidence type="ECO:0000313" key="2">
    <source>
        <dbReference type="EMBL" id="CEK68925.1"/>
    </source>
</evidence>
<reference evidence="2" key="1">
    <citation type="submission" date="2014-12" db="EMBL/GenBank/DDBJ databases">
        <title>Insight into the proteome of Arion vulgaris.</title>
        <authorList>
            <person name="Aradska J."/>
            <person name="Bulat T."/>
            <person name="Smidak R."/>
            <person name="Sarate P."/>
            <person name="Gangsoo J."/>
            <person name="Sialana F."/>
            <person name="Bilban M."/>
            <person name="Lubec G."/>
        </authorList>
    </citation>
    <scope>NUCLEOTIDE SEQUENCE</scope>
    <source>
        <tissue evidence="2">Skin</tissue>
    </source>
</reference>
<dbReference type="EMBL" id="HACG01022060">
    <property type="protein sequence ID" value="CEK68925.1"/>
    <property type="molecule type" value="Transcribed_RNA"/>
</dbReference>
<feature type="compositionally biased region" description="Basic and acidic residues" evidence="1">
    <location>
        <begin position="23"/>
        <end position="43"/>
    </location>
</feature>
<dbReference type="AlphaFoldDB" id="A0A0B6ZMJ6"/>
<feature type="region of interest" description="Disordered" evidence="1">
    <location>
        <begin position="1"/>
        <end position="70"/>
    </location>
</feature>
<name>A0A0B6ZMJ6_9EUPU</name>
<evidence type="ECO:0000256" key="1">
    <source>
        <dbReference type="SAM" id="MobiDB-lite"/>
    </source>
</evidence>